<proteinExistence type="predicted"/>
<reference evidence="2 3" key="1">
    <citation type="submission" date="2024-01" db="EMBL/GenBank/DDBJ databases">
        <title>New evidence supports the origin of RcGTA from prophage.</title>
        <authorList>
            <person name="Xu Y."/>
            <person name="Liu B."/>
            <person name="Chen F."/>
        </authorList>
    </citation>
    <scope>NUCLEOTIDE SEQUENCE [LARGE SCALE GENOMIC DNA]</scope>
    <source>
        <strain evidence="2 3">CBW1107-2</strain>
    </source>
</reference>
<dbReference type="InterPro" id="IPR008319">
    <property type="entry name" value="GyrI-like_CCH_Lin2189-like"/>
</dbReference>
<evidence type="ECO:0000259" key="1">
    <source>
        <dbReference type="Pfam" id="PF06445"/>
    </source>
</evidence>
<evidence type="ECO:0000313" key="3">
    <source>
        <dbReference type="Proteomes" id="UP001559025"/>
    </source>
</evidence>
<organism evidence="2 3">
    <name type="scientific">Neoaquamicrobium sediminum</name>
    <dbReference type="NCBI Taxonomy" id="1849104"/>
    <lineage>
        <taxon>Bacteria</taxon>
        <taxon>Pseudomonadati</taxon>
        <taxon>Pseudomonadota</taxon>
        <taxon>Alphaproteobacteria</taxon>
        <taxon>Hyphomicrobiales</taxon>
        <taxon>Phyllobacteriaceae</taxon>
        <taxon>Neoaquamicrobium</taxon>
    </lineage>
</organism>
<dbReference type="EMBL" id="JAZHFV010000006">
    <property type="protein sequence ID" value="MEX4009280.1"/>
    <property type="molecule type" value="Genomic_DNA"/>
</dbReference>
<dbReference type="InterPro" id="IPR011256">
    <property type="entry name" value="Reg_factor_effector_dom_sf"/>
</dbReference>
<dbReference type="Gene3D" id="3.20.80.10">
    <property type="entry name" value="Regulatory factor, effector binding domain"/>
    <property type="match status" value="1"/>
</dbReference>
<sequence>MDKVDFKKTMKALWQPPAGRFTVVDVPPMQFVKVDGHGDPNTAPAYKRAVEWLYSVSYPVKFMSKKELGRDYAVMPLEGLWWAQDMSTFLSRDKDAWSWTMMIMQPEWITQAMFEAAVDKAEAKFGVPPETLRLEAYDEGLSVQVMHVGSYDDEGPVLRRLHKEFLPENGLAETGHHHEIYISDPRKTAPEKLKTVLRQPVRRL</sequence>
<name>A0ABV3WX77_9HYPH</name>
<dbReference type="Pfam" id="PF06445">
    <property type="entry name" value="GyrI-like"/>
    <property type="match status" value="1"/>
</dbReference>
<dbReference type="PIRSF" id="PIRSF031644">
    <property type="entry name" value="UCP031644"/>
    <property type="match status" value="1"/>
</dbReference>
<evidence type="ECO:0000313" key="2">
    <source>
        <dbReference type="EMBL" id="MEX4009280.1"/>
    </source>
</evidence>
<dbReference type="InterPro" id="IPR029442">
    <property type="entry name" value="GyrI-like"/>
</dbReference>
<dbReference type="Proteomes" id="UP001559025">
    <property type="component" value="Unassembled WGS sequence"/>
</dbReference>
<protein>
    <submittedName>
        <fullName evidence="2">GyrI-like domain-containing protein</fullName>
    </submittedName>
</protein>
<gene>
    <name evidence="2" type="ORF">V1479_18360</name>
</gene>
<accession>A0ABV3WX77</accession>
<dbReference type="RefSeq" id="WP_368804218.1">
    <property type="nucleotide sequence ID" value="NZ_JAZHFV010000006.1"/>
</dbReference>
<comment type="caution">
    <text evidence="2">The sequence shown here is derived from an EMBL/GenBank/DDBJ whole genome shotgun (WGS) entry which is preliminary data.</text>
</comment>
<feature type="domain" description="GyrI-like small molecule binding" evidence="1">
    <location>
        <begin position="22"/>
        <end position="201"/>
    </location>
</feature>
<keyword evidence="3" id="KW-1185">Reference proteome</keyword>
<dbReference type="SUPFAM" id="SSF55136">
    <property type="entry name" value="Probable bacterial effector-binding domain"/>
    <property type="match status" value="1"/>
</dbReference>